<dbReference type="Gene3D" id="2.30.42.10">
    <property type="match status" value="1"/>
</dbReference>
<feature type="region of interest" description="Disordered" evidence="1">
    <location>
        <begin position="218"/>
        <end position="256"/>
    </location>
</feature>
<protein>
    <recommendedName>
        <fullName evidence="3">PDZ domain-containing protein</fullName>
    </recommendedName>
</protein>
<evidence type="ECO:0000256" key="2">
    <source>
        <dbReference type="SAM" id="Phobius"/>
    </source>
</evidence>
<dbReference type="SUPFAM" id="SSF50156">
    <property type="entry name" value="PDZ domain-like"/>
    <property type="match status" value="1"/>
</dbReference>
<reference evidence="4" key="1">
    <citation type="submission" date="2009-08" db="EMBL/GenBank/DDBJ databases">
        <title>Annotation of Salpingoeca rosetta.</title>
        <authorList>
            <consortium name="The Broad Institute Genome Sequencing Platform"/>
            <person name="Russ C."/>
            <person name="Cuomo C."/>
            <person name="Burger G."/>
            <person name="Gray M.W."/>
            <person name="Holland P.W.H."/>
            <person name="King N."/>
            <person name="Lang F.B.F."/>
            <person name="Roger A.J."/>
            <person name="Ruiz-Trillo I."/>
            <person name="Young S.K."/>
            <person name="Zeng Q."/>
            <person name="Gargeya S."/>
            <person name="Alvarado L."/>
            <person name="Berlin A."/>
            <person name="Chapman S.B."/>
            <person name="Chen Z."/>
            <person name="Freedman E."/>
            <person name="Gellesch M."/>
            <person name="Goldberg J."/>
            <person name="Griggs A."/>
            <person name="Gujja S."/>
            <person name="Heilman E."/>
            <person name="Heiman D."/>
            <person name="Howarth C."/>
            <person name="Mehta T."/>
            <person name="Neiman D."/>
            <person name="Pearson M."/>
            <person name="Roberts A."/>
            <person name="Saif S."/>
            <person name="Shea T."/>
            <person name="Shenoy N."/>
            <person name="Sisk P."/>
            <person name="Stolte C."/>
            <person name="Sykes S."/>
            <person name="White J."/>
            <person name="Yandava C."/>
            <person name="Haas B."/>
            <person name="Nusbaum C."/>
            <person name="Birren B."/>
        </authorList>
    </citation>
    <scope>NUCLEOTIDE SEQUENCE [LARGE SCALE GENOMIC DNA]</scope>
    <source>
        <strain evidence="4">ATCC 50818</strain>
    </source>
</reference>
<proteinExistence type="predicted"/>
<dbReference type="GeneID" id="16073632"/>
<evidence type="ECO:0000313" key="4">
    <source>
        <dbReference type="EMBL" id="EGD74157.1"/>
    </source>
</evidence>
<dbReference type="Pfam" id="PF00595">
    <property type="entry name" value="PDZ"/>
    <property type="match status" value="1"/>
</dbReference>
<evidence type="ECO:0000313" key="5">
    <source>
        <dbReference type="Proteomes" id="UP000007799"/>
    </source>
</evidence>
<gene>
    <name evidence="4" type="ORF">PTSG_06166</name>
</gene>
<accession>F2UC50</accession>
<keyword evidence="2" id="KW-0812">Transmembrane</keyword>
<dbReference type="EMBL" id="GL832968">
    <property type="protein sequence ID" value="EGD74157.1"/>
    <property type="molecule type" value="Genomic_DNA"/>
</dbReference>
<keyword evidence="5" id="KW-1185">Reference proteome</keyword>
<dbReference type="OrthoDB" id="10033291at2759"/>
<evidence type="ECO:0000256" key="1">
    <source>
        <dbReference type="SAM" id="MobiDB-lite"/>
    </source>
</evidence>
<dbReference type="PROSITE" id="PS50106">
    <property type="entry name" value="PDZ"/>
    <property type="match status" value="1"/>
</dbReference>
<organism evidence="5">
    <name type="scientific">Salpingoeca rosetta (strain ATCC 50818 / BSB-021)</name>
    <dbReference type="NCBI Taxonomy" id="946362"/>
    <lineage>
        <taxon>Eukaryota</taxon>
        <taxon>Choanoflagellata</taxon>
        <taxon>Craspedida</taxon>
        <taxon>Salpingoecidae</taxon>
        <taxon>Salpingoeca</taxon>
    </lineage>
</organism>
<keyword evidence="2" id="KW-1133">Transmembrane helix</keyword>
<feature type="transmembrane region" description="Helical" evidence="2">
    <location>
        <begin position="181"/>
        <end position="202"/>
    </location>
</feature>
<dbReference type="PANTHER" id="PTHR19964">
    <property type="entry name" value="MULTIPLE PDZ DOMAIN PROTEIN"/>
    <property type="match status" value="1"/>
</dbReference>
<keyword evidence="2" id="KW-0472">Membrane</keyword>
<dbReference type="OMA" id="WIWRDET"/>
<dbReference type="CDD" id="cd00136">
    <property type="entry name" value="PDZ_canonical"/>
    <property type="match status" value="1"/>
</dbReference>
<dbReference type="InParanoid" id="F2UC50"/>
<feature type="domain" description="PDZ" evidence="3">
    <location>
        <begin position="20"/>
        <end position="98"/>
    </location>
</feature>
<name>F2UC50_SALR5</name>
<sequence>MSVESFETTASGWQRREPFTVTVTKRDEDTLGIAFACLPGNQGIFIRDVRPGSAADRSGLLAIGDVITAVNSLPLTQPTRAQVEQVFATSGNVLELTIAGFVSPEAMDSYLESQGMAASDQSSGSMVGFCVSLLKAVLALPVLFSIFLLSVFEGFSRVVLWNTRKLLDSNLSDQRADPDNFLFDIMMAIWYGFVFPSSDYGFARRVRSHPEEEIAALTQESLPGGMTENLAAPSPQSTQVTSVSPASGWRSDADSR</sequence>
<dbReference type="SMART" id="SM00228">
    <property type="entry name" value="PDZ"/>
    <property type="match status" value="1"/>
</dbReference>
<dbReference type="KEGG" id="sre:PTSG_06166"/>
<feature type="compositionally biased region" description="Polar residues" evidence="1">
    <location>
        <begin position="234"/>
        <end position="245"/>
    </location>
</feature>
<dbReference type="PANTHER" id="PTHR19964:SF92">
    <property type="entry name" value="PATJ HOMOLOG"/>
    <property type="match status" value="1"/>
</dbReference>
<dbReference type="AlphaFoldDB" id="F2UC50"/>
<dbReference type="RefSeq" id="XP_004993058.1">
    <property type="nucleotide sequence ID" value="XM_004993001.1"/>
</dbReference>
<dbReference type="InterPro" id="IPR036034">
    <property type="entry name" value="PDZ_sf"/>
</dbReference>
<evidence type="ECO:0000259" key="3">
    <source>
        <dbReference type="PROSITE" id="PS50106"/>
    </source>
</evidence>
<dbReference type="InterPro" id="IPR051342">
    <property type="entry name" value="PDZ_scaffold"/>
</dbReference>
<feature type="transmembrane region" description="Helical" evidence="2">
    <location>
        <begin position="126"/>
        <end position="152"/>
    </location>
</feature>
<dbReference type="InterPro" id="IPR001478">
    <property type="entry name" value="PDZ"/>
</dbReference>
<dbReference type="Proteomes" id="UP000007799">
    <property type="component" value="Unassembled WGS sequence"/>
</dbReference>